<organism evidence="12 13">
    <name type="scientific">Pichia membranifaciens NRRL Y-2026</name>
    <dbReference type="NCBI Taxonomy" id="763406"/>
    <lineage>
        <taxon>Eukaryota</taxon>
        <taxon>Fungi</taxon>
        <taxon>Dikarya</taxon>
        <taxon>Ascomycota</taxon>
        <taxon>Saccharomycotina</taxon>
        <taxon>Pichiomycetes</taxon>
        <taxon>Pichiales</taxon>
        <taxon>Pichiaceae</taxon>
        <taxon>Pichia</taxon>
    </lineage>
</organism>
<comment type="function">
    <text evidence="7">The normal physiological role of the enzyme is unknown, but it is not essential for the viability of yeast cells. Has aminopeptidase activity, shortening substrate peptides sequentially by 1 amino acid. Has bleomycin hydrolase activity, which can protect the cell from the toxic effects of bleomycin. Has homocysteine-thiolactonase activity, protecting the cell against homocysteine toxicity. Acts as a repressor in the GAL4 regulatory system, but this does not require either the peptidase or nucleic acid-binding activities.</text>
</comment>
<keyword evidence="5 9" id="KW-0378">Hydrolase</keyword>
<dbReference type="Pfam" id="PF03051">
    <property type="entry name" value="Peptidase_C1_2"/>
    <property type="match status" value="1"/>
</dbReference>
<feature type="active site" evidence="10">
    <location>
        <position position="452"/>
    </location>
</feature>
<dbReference type="GO" id="GO:0070005">
    <property type="term" value="F:cysteine-type aminopeptidase activity"/>
    <property type="evidence" value="ECO:0007669"/>
    <property type="project" value="InterPro"/>
</dbReference>
<dbReference type="InterPro" id="IPR004134">
    <property type="entry name" value="Peptidase_C1B"/>
</dbReference>
<evidence type="ECO:0000256" key="2">
    <source>
        <dbReference type="ARBA" id="ARBA00012465"/>
    </source>
</evidence>
<gene>
    <name evidence="12" type="ORF">PICMEDRAFT_73502</name>
</gene>
<dbReference type="PROSITE" id="PS00139">
    <property type="entry name" value="THIOL_PROTEASE_CYS"/>
    <property type="match status" value="1"/>
</dbReference>
<reference evidence="12 13" key="1">
    <citation type="journal article" date="2016" name="Proc. Natl. Acad. Sci. U.S.A.">
        <title>Comparative genomics of biotechnologically important yeasts.</title>
        <authorList>
            <person name="Riley R."/>
            <person name="Haridas S."/>
            <person name="Wolfe K.H."/>
            <person name="Lopes M.R."/>
            <person name="Hittinger C.T."/>
            <person name="Goeker M."/>
            <person name="Salamov A.A."/>
            <person name="Wisecaver J.H."/>
            <person name="Long T.M."/>
            <person name="Calvey C.H."/>
            <person name="Aerts A.L."/>
            <person name="Barry K.W."/>
            <person name="Choi C."/>
            <person name="Clum A."/>
            <person name="Coughlan A.Y."/>
            <person name="Deshpande S."/>
            <person name="Douglass A.P."/>
            <person name="Hanson S.J."/>
            <person name="Klenk H.-P."/>
            <person name="LaButti K.M."/>
            <person name="Lapidus A."/>
            <person name="Lindquist E.A."/>
            <person name="Lipzen A.M."/>
            <person name="Meier-Kolthoff J.P."/>
            <person name="Ohm R.A."/>
            <person name="Otillar R.P."/>
            <person name="Pangilinan J.L."/>
            <person name="Peng Y."/>
            <person name="Rokas A."/>
            <person name="Rosa C.A."/>
            <person name="Scheuner C."/>
            <person name="Sibirny A.A."/>
            <person name="Slot J.C."/>
            <person name="Stielow J.B."/>
            <person name="Sun H."/>
            <person name="Kurtzman C.P."/>
            <person name="Blackwell M."/>
            <person name="Grigoriev I.V."/>
            <person name="Jeffries T.W."/>
        </authorList>
    </citation>
    <scope>NUCLEOTIDE SEQUENCE [LARGE SCALE GENOMIC DNA]</scope>
    <source>
        <strain evidence="12 13">NRRL Y-2026</strain>
    </source>
</reference>
<dbReference type="CDD" id="cd00585">
    <property type="entry name" value="Peptidase_C1B"/>
    <property type="match status" value="1"/>
</dbReference>
<dbReference type="EMBL" id="KV454004">
    <property type="protein sequence ID" value="ODQ46027.1"/>
    <property type="molecule type" value="Genomic_DNA"/>
</dbReference>
<dbReference type="InterPro" id="IPR025660">
    <property type="entry name" value="Pept_his_AS"/>
</dbReference>
<dbReference type="InterPro" id="IPR038765">
    <property type="entry name" value="Papain-like_cys_pep_sf"/>
</dbReference>
<dbReference type="Gene3D" id="3.90.70.10">
    <property type="entry name" value="Cysteine proteinases"/>
    <property type="match status" value="1"/>
</dbReference>
<accession>A0A1E3NIQ3</accession>
<keyword evidence="9" id="KW-0496">Mitochondrion</keyword>
<dbReference type="PANTHER" id="PTHR10363:SF2">
    <property type="entry name" value="BLEOMYCIN HYDROLASE"/>
    <property type="match status" value="1"/>
</dbReference>
<keyword evidence="4 9" id="KW-0645">Protease</keyword>
<dbReference type="Proteomes" id="UP000094455">
    <property type="component" value="Unassembled WGS sequence"/>
</dbReference>
<evidence type="ECO:0000313" key="13">
    <source>
        <dbReference type="Proteomes" id="UP000094455"/>
    </source>
</evidence>
<evidence type="ECO:0000256" key="10">
    <source>
        <dbReference type="PIRSR" id="PIRSR005700-1"/>
    </source>
</evidence>
<dbReference type="SUPFAM" id="SSF54001">
    <property type="entry name" value="Cysteine proteinases"/>
    <property type="match status" value="1"/>
</dbReference>
<comment type="catalytic activity">
    <reaction evidence="1 9">
        <text>Inactivates bleomycin B2 (a cytotoxic glycometallopeptide) by hydrolysis of a carboxyamide bond of beta-aminoalanine, but also shows general aminopeptidase activity. The specificity varies somewhat with source, but amino acid arylamides of Met, Leu and Ala are preferred.</text>
        <dbReference type="EC" id="3.4.22.40"/>
    </reaction>
</comment>
<evidence type="ECO:0000256" key="4">
    <source>
        <dbReference type="ARBA" id="ARBA00022670"/>
    </source>
</evidence>
<dbReference type="EC" id="3.4.22.40" evidence="2 9"/>
<evidence type="ECO:0000256" key="8">
    <source>
        <dbReference type="ARBA" id="ARBA00026080"/>
    </source>
</evidence>
<dbReference type="GO" id="GO:0006508">
    <property type="term" value="P:proteolysis"/>
    <property type="evidence" value="ECO:0007669"/>
    <property type="project" value="UniProtKB-KW"/>
</dbReference>
<evidence type="ECO:0000256" key="1">
    <source>
        <dbReference type="ARBA" id="ARBA00000423"/>
    </source>
</evidence>
<feature type="region of interest" description="Disordered" evidence="11">
    <location>
        <begin position="33"/>
        <end position="62"/>
    </location>
</feature>
<evidence type="ECO:0000256" key="9">
    <source>
        <dbReference type="PIRNR" id="PIRNR005700"/>
    </source>
</evidence>
<feature type="active site" evidence="10">
    <location>
        <position position="431"/>
    </location>
</feature>
<comment type="subcellular location">
    <subcellularLocation>
        <location evidence="9">Mitochondrion</location>
    </subcellularLocation>
    <subcellularLocation>
        <location evidence="9">Cytoplasm</location>
    </subcellularLocation>
</comment>
<evidence type="ECO:0000256" key="5">
    <source>
        <dbReference type="ARBA" id="ARBA00022801"/>
    </source>
</evidence>
<sequence>MGQNSSKLSKATYVAATPSNDADDELIYKLQSLLTTEGSDEEAEDKDADDDDGLPQDLKNPMDVSDLKGWKDEIYSDPVKKLALNCMTGNDIDKIIANTQKINVHNVDLFNNTVKFEGHPITNQKSSGRCWLFASTNVFKEFMKSKYNLEDFEFSQNHLFFYDKLEKSNWFLNRILESYDEDIDSRYVQFLLQLPENDGGQWDMIVNLVKTYGLVPKAVFPDSASSINSSRLNYFVNNKLREYAMILRNLKREQLAQSEKGDSFKVDIVAIKKKMMKSIHTILSLTLGIPPGPNDPIVWEYKDKFGNYHRIESTPLGFYNEILGFKADEHFSLINDPRNTEGLYTVDKLGNIEGGKPVEYVNTSIDYLKKAAIDMIKANTPVFFGSDVGKFEDVQKGLLDVGSWDYDLGFGVQMELTKKQRLLTGSSQMTHAMVLTGVHLIDGKPVRWKVENSWGEYGEHKGYFVMTDEWFDEYVFQIVTNATFAGPKLTSIWLSKKYNVLPYYDPMGALA</sequence>
<dbReference type="OrthoDB" id="2666448at2759"/>
<evidence type="ECO:0000256" key="11">
    <source>
        <dbReference type="SAM" id="MobiDB-lite"/>
    </source>
</evidence>
<dbReference type="PROSITE" id="PS00639">
    <property type="entry name" value="THIOL_PROTEASE_HIS"/>
    <property type="match status" value="1"/>
</dbReference>
<dbReference type="GO" id="GO:0004197">
    <property type="term" value="F:cysteine-type endopeptidase activity"/>
    <property type="evidence" value="ECO:0007669"/>
    <property type="project" value="UniProtKB-EC"/>
</dbReference>
<feature type="active site" evidence="10">
    <location>
        <position position="130"/>
    </location>
</feature>
<keyword evidence="6 9" id="KW-0788">Thiol protease</keyword>
<proteinExistence type="inferred from homology"/>
<comment type="function">
    <text evidence="9">Has aminopeptidase activity, shortening substrate peptides sequentially by 1 amino acid. Has bleomycin hydrolase activity, which can protect the cell from the toxic effects of bleomycin. Has homocysteine-thiolactonase activity, protecting the cell against homocysteine toxicity.</text>
</comment>
<dbReference type="GO" id="GO:0009636">
    <property type="term" value="P:response to toxic substance"/>
    <property type="evidence" value="ECO:0007669"/>
    <property type="project" value="TreeGrafter"/>
</dbReference>
<dbReference type="GO" id="GO:0005739">
    <property type="term" value="C:mitochondrion"/>
    <property type="evidence" value="ECO:0007669"/>
    <property type="project" value="UniProtKB-SubCell"/>
</dbReference>
<evidence type="ECO:0000256" key="7">
    <source>
        <dbReference type="ARBA" id="ARBA00025347"/>
    </source>
</evidence>
<evidence type="ECO:0000256" key="6">
    <source>
        <dbReference type="ARBA" id="ARBA00022807"/>
    </source>
</evidence>
<keyword evidence="13" id="KW-1185">Reference proteome</keyword>
<dbReference type="AlphaFoldDB" id="A0A1E3NIQ3"/>
<evidence type="ECO:0000256" key="3">
    <source>
        <dbReference type="ARBA" id="ARBA00016900"/>
    </source>
</evidence>
<evidence type="ECO:0000313" key="12">
    <source>
        <dbReference type="EMBL" id="ODQ46027.1"/>
    </source>
</evidence>
<dbReference type="GeneID" id="30181188"/>
<dbReference type="PIRSF" id="PIRSF005700">
    <property type="entry name" value="PepC"/>
    <property type="match status" value="1"/>
</dbReference>
<dbReference type="RefSeq" id="XP_019017140.1">
    <property type="nucleotide sequence ID" value="XM_019164501.1"/>
</dbReference>
<comment type="subunit">
    <text evidence="8">Homohexamer. Binds to nucleic acids. Binds single-stranded DNA and RNA with higher affinity than double-stranded DNA.</text>
</comment>
<dbReference type="PANTHER" id="PTHR10363">
    <property type="entry name" value="BLEOMYCIN HYDROLASE"/>
    <property type="match status" value="1"/>
</dbReference>
<dbReference type="InterPro" id="IPR000169">
    <property type="entry name" value="Pept_cys_AS"/>
</dbReference>
<feature type="compositionally biased region" description="Acidic residues" evidence="11">
    <location>
        <begin position="38"/>
        <end position="54"/>
    </location>
</feature>
<protein>
    <recommendedName>
        <fullName evidence="3 9">Cysteine proteinase 1, mitochondrial</fullName>
        <ecNumber evidence="2 9">3.4.22.40</ecNumber>
    </recommendedName>
</protein>
<dbReference type="GO" id="GO:0043418">
    <property type="term" value="P:homocysteine catabolic process"/>
    <property type="evidence" value="ECO:0007669"/>
    <property type="project" value="TreeGrafter"/>
</dbReference>
<keyword evidence="9" id="KW-0963">Cytoplasm</keyword>
<comment type="similarity">
    <text evidence="9">Belongs to the peptidase C1 family.</text>
</comment>
<name>A0A1E3NIQ3_9ASCO</name>